<dbReference type="EMBL" id="SOPX01000002">
    <property type="protein sequence ID" value="TFB31004.1"/>
    <property type="molecule type" value="Genomic_DNA"/>
</dbReference>
<sequence>MMLETVFISTISNPFYLAGILNEGGSEVSSAAQRLFGLLTITSSNLPLALNYLACLRLTPVKCNAFAKDYAAAYD</sequence>
<accession>A0ABY2HN05</accession>
<dbReference type="RefSeq" id="WP_121282255.1">
    <property type="nucleotide sequence ID" value="NZ_RCCK01000010.1"/>
</dbReference>
<evidence type="ECO:0000313" key="1">
    <source>
        <dbReference type="EMBL" id="TFB31004.1"/>
    </source>
</evidence>
<reference evidence="1 2" key="1">
    <citation type="submission" date="2019-03" db="EMBL/GenBank/DDBJ databases">
        <authorList>
            <person name="He R.-H."/>
        </authorList>
    </citation>
    <scope>NUCLEOTIDE SEQUENCE [LARGE SCALE GENOMIC DNA]</scope>
    <source>
        <strain evidence="1 2">DSM 19624</strain>
    </source>
</reference>
<evidence type="ECO:0000313" key="2">
    <source>
        <dbReference type="Proteomes" id="UP000297429"/>
    </source>
</evidence>
<organism evidence="1 2">
    <name type="scientific">Pedobacter alluvionis</name>
    <dbReference type="NCBI Taxonomy" id="475253"/>
    <lineage>
        <taxon>Bacteria</taxon>
        <taxon>Pseudomonadati</taxon>
        <taxon>Bacteroidota</taxon>
        <taxon>Sphingobacteriia</taxon>
        <taxon>Sphingobacteriales</taxon>
        <taxon>Sphingobacteriaceae</taxon>
        <taxon>Pedobacter</taxon>
    </lineage>
</organism>
<comment type="caution">
    <text evidence="1">The sequence shown here is derived from an EMBL/GenBank/DDBJ whole genome shotgun (WGS) entry which is preliminary data.</text>
</comment>
<dbReference type="Proteomes" id="UP000297429">
    <property type="component" value="Unassembled WGS sequence"/>
</dbReference>
<name>A0ABY2HN05_9SPHI</name>
<protein>
    <submittedName>
        <fullName evidence="1">Uncharacterized protein</fullName>
    </submittedName>
</protein>
<keyword evidence="2" id="KW-1185">Reference proteome</keyword>
<proteinExistence type="predicted"/>
<gene>
    <name evidence="1" type="ORF">E3V97_10295</name>
</gene>